<reference evidence="1" key="1">
    <citation type="submission" date="2021-01" db="EMBL/GenBank/DDBJ databases">
        <authorList>
            <consortium name="Genoscope - CEA"/>
            <person name="William W."/>
        </authorList>
    </citation>
    <scope>NUCLEOTIDE SEQUENCE</scope>
</reference>
<organism evidence="1">
    <name type="scientific">Brassica napus</name>
    <name type="common">Rape</name>
    <dbReference type="NCBI Taxonomy" id="3708"/>
    <lineage>
        <taxon>Eukaryota</taxon>
        <taxon>Viridiplantae</taxon>
        <taxon>Streptophyta</taxon>
        <taxon>Embryophyta</taxon>
        <taxon>Tracheophyta</taxon>
        <taxon>Spermatophyta</taxon>
        <taxon>Magnoliopsida</taxon>
        <taxon>eudicotyledons</taxon>
        <taxon>Gunneridae</taxon>
        <taxon>Pentapetalae</taxon>
        <taxon>rosids</taxon>
        <taxon>malvids</taxon>
        <taxon>Brassicales</taxon>
        <taxon>Brassicaceae</taxon>
        <taxon>Brassiceae</taxon>
        <taxon>Brassica</taxon>
    </lineage>
</organism>
<proteinExistence type="predicted"/>
<evidence type="ECO:0000313" key="1">
    <source>
        <dbReference type="EMBL" id="CAF2268594.1"/>
    </source>
</evidence>
<accession>A0A817AYA8</accession>
<dbReference type="EMBL" id="HG994358">
    <property type="protein sequence ID" value="CAF2268594.1"/>
    <property type="molecule type" value="Genomic_DNA"/>
</dbReference>
<gene>
    <name evidence="1" type="ORF">DARMORV10_A04P07140.1</name>
</gene>
<dbReference type="AlphaFoldDB" id="A0A817AYA8"/>
<sequence>MQSLAGMKRADKHRENYLGHSIKARPLLQEFIELVKRVQQQRTWFIFSHVSLQLCTGHHDLGKIQAPLHPLRQKMQCLHVYQQIHQ</sequence>
<protein>
    <submittedName>
        <fullName evidence="1">(rape) hypothetical protein</fullName>
    </submittedName>
</protein>
<dbReference type="Proteomes" id="UP001295469">
    <property type="component" value="Chromosome A04"/>
</dbReference>
<name>A0A817AYA8_BRANA</name>